<evidence type="ECO:0000313" key="1">
    <source>
        <dbReference type="EMBL" id="ARO13608.1"/>
    </source>
</evidence>
<accession>A0A1W6NWG9</accession>
<evidence type="ECO:0000313" key="2">
    <source>
        <dbReference type="Proteomes" id="UP000242447"/>
    </source>
</evidence>
<sequence>MTYPIQNMTKTDALPPAAPLAMPCQVLVAPQSPLRHTINEWLHTMVRRMQRRAPGARS</sequence>
<reference evidence="1 2" key="1">
    <citation type="submission" date="2017-02" db="EMBL/GenBank/DDBJ databases">
        <title>Ketogulonicigenium robustum SPU B003 Genome sequencing and assembly.</title>
        <authorList>
            <person name="Li Y."/>
            <person name="Liu L."/>
            <person name="Wang C."/>
            <person name="Zhang M."/>
            <person name="Zhang T."/>
            <person name="Zhang Y."/>
        </authorList>
    </citation>
    <scope>NUCLEOTIDE SEQUENCE [LARGE SCALE GENOMIC DNA]</scope>
    <source>
        <strain evidence="1 2">SPU_B003</strain>
    </source>
</reference>
<name>A0A1W6NWG9_9RHOB</name>
<dbReference type="KEGG" id="kro:BVG79_00248"/>
<gene>
    <name evidence="1" type="ORF">BVG79_00248</name>
</gene>
<dbReference type="STRING" id="92947.BVG79_00248"/>
<organism evidence="1 2">
    <name type="scientific">Ketogulonicigenium robustum</name>
    <dbReference type="NCBI Taxonomy" id="92947"/>
    <lineage>
        <taxon>Bacteria</taxon>
        <taxon>Pseudomonadati</taxon>
        <taxon>Pseudomonadota</taxon>
        <taxon>Alphaproteobacteria</taxon>
        <taxon>Rhodobacterales</taxon>
        <taxon>Roseobacteraceae</taxon>
        <taxon>Ketogulonicigenium</taxon>
    </lineage>
</organism>
<protein>
    <submittedName>
        <fullName evidence="1">Uncharacterized protein</fullName>
    </submittedName>
</protein>
<dbReference type="EMBL" id="CP019937">
    <property type="protein sequence ID" value="ARO13608.1"/>
    <property type="molecule type" value="Genomic_DNA"/>
</dbReference>
<proteinExistence type="predicted"/>
<dbReference type="Proteomes" id="UP000242447">
    <property type="component" value="Chromosome"/>
</dbReference>
<keyword evidence="2" id="KW-1185">Reference proteome</keyword>
<dbReference type="AlphaFoldDB" id="A0A1W6NWG9"/>